<dbReference type="FunFam" id="3.40.50.300:FF:000008">
    <property type="entry name" value="ATP-dependent RNA helicase RhlB"/>
    <property type="match status" value="1"/>
</dbReference>
<keyword evidence="11" id="KW-1185">Reference proteome</keyword>
<dbReference type="InterPro" id="IPR027417">
    <property type="entry name" value="P-loop_NTPase"/>
</dbReference>
<feature type="short sequence motif" description="Q motif" evidence="6">
    <location>
        <begin position="195"/>
        <end position="223"/>
    </location>
</feature>
<dbReference type="Pfam" id="PF00270">
    <property type="entry name" value="DEAD"/>
    <property type="match status" value="1"/>
</dbReference>
<dbReference type="GO" id="GO:0016787">
    <property type="term" value="F:hydrolase activity"/>
    <property type="evidence" value="ECO:0007669"/>
    <property type="project" value="UniProtKB-KW"/>
</dbReference>
<evidence type="ECO:0000256" key="3">
    <source>
        <dbReference type="ARBA" id="ARBA00022801"/>
    </source>
</evidence>
<dbReference type="PANTHER" id="PTHR47958">
    <property type="entry name" value="ATP-DEPENDENT RNA HELICASE DBP3"/>
    <property type="match status" value="1"/>
</dbReference>
<evidence type="ECO:0000313" key="10">
    <source>
        <dbReference type="EMBL" id="VVC34185.1"/>
    </source>
</evidence>
<evidence type="ECO:0000256" key="6">
    <source>
        <dbReference type="PROSITE-ProRule" id="PRU00552"/>
    </source>
</evidence>
<feature type="domain" description="DEAD-box RNA helicase Q" evidence="9">
    <location>
        <begin position="195"/>
        <end position="223"/>
    </location>
</feature>
<evidence type="ECO:0000256" key="5">
    <source>
        <dbReference type="ARBA" id="ARBA00022840"/>
    </source>
</evidence>
<evidence type="ECO:0000313" key="11">
    <source>
        <dbReference type="Proteomes" id="UP000325440"/>
    </source>
</evidence>
<dbReference type="CDD" id="cd18787">
    <property type="entry name" value="SF2_C_DEAD"/>
    <property type="match status" value="1"/>
</dbReference>
<dbReference type="PROSITE" id="PS51194">
    <property type="entry name" value="HELICASE_CTER"/>
    <property type="match status" value="1"/>
</dbReference>
<evidence type="ECO:0000256" key="4">
    <source>
        <dbReference type="ARBA" id="ARBA00022806"/>
    </source>
</evidence>
<proteinExistence type="predicted"/>
<evidence type="ECO:0000259" key="9">
    <source>
        <dbReference type="PROSITE" id="PS51195"/>
    </source>
</evidence>
<keyword evidence="2" id="KW-0547">Nucleotide-binding</keyword>
<dbReference type="Pfam" id="PF00271">
    <property type="entry name" value="Helicase_C"/>
    <property type="match status" value="1"/>
</dbReference>
<keyword evidence="5 10" id="KW-0067">ATP-binding</keyword>
<dbReference type="InterPro" id="IPR001650">
    <property type="entry name" value="Helicase_C-like"/>
</dbReference>
<dbReference type="PROSITE" id="PS51195">
    <property type="entry name" value="Q_MOTIF"/>
    <property type="match status" value="1"/>
</dbReference>
<evidence type="ECO:0000256" key="2">
    <source>
        <dbReference type="ARBA" id="ARBA00022741"/>
    </source>
</evidence>
<dbReference type="GO" id="GO:0005524">
    <property type="term" value="F:ATP binding"/>
    <property type="evidence" value="ECO:0007669"/>
    <property type="project" value="UniProtKB-KW"/>
</dbReference>
<dbReference type="InterPro" id="IPR014001">
    <property type="entry name" value="Helicase_ATP-bd"/>
</dbReference>
<keyword evidence="3" id="KW-0378">Hydrolase</keyword>
<sequence length="615" mass="69266">MTENWGLPIKDWGSPTEDWGLPTEDWGLPTEDWGLPTEDCGLPIEDWGLPIENWGFPTESLQNIEVDQRCSEVNGDCDLRKADGHKSNDDINKNFEDHDLRKKNQDTSNENNFLIQAPVRNSFDQNRDHSYSCRSSANRNKSYTPEKPVVIAKKTYIPLTFDDNNDLAIEAGLNFPTYNKFEVKVSGIEVPKQITLFEESPLCDVLLSNLTKCNYIIPTPIQKYALPIIMEGRDMIASAQTGSGKTTAFILPILYSLMIKPSKLYFDLNHCEPQALILVPTRELSIQICEVITKLSKGTNIKCGILYGGTATYYQKQKILGGVHIIVATVGRLIDFVNQGIITFQSLRFFVLDEVDFMLALNFQKEIEYIFNHNTMVSSVERSIIIFSATLPEGVRQIVKAYLKPNYIYVDVGETGGACKDIAQTVIEVQRFAKKQKLLALLQETKNCQGIIIFVQKKRLADFIAAFLCEMNFPTTSIHGDRDQPEREKALRDFKTKKIKILVVTAIAARGLDIIGVTMVVNMDLPKSINEYMHRIGRTGRLGNSGKVVSFFDPQFDQKIAPSLINTLKLADQHIPEFLLKYSNRGECGSTSSFGDVCGKNATVTSEMFEKEEKC</sequence>
<dbReference type="AlphaFoldDB" id="A0A5E4MTF5"/>
<dbReference type="GO" id="GO:0003676">
    <property type="term" value="F:nucleic acid binding"/>
    <property type="evidence" value="ECO:0007669"/>
    <property type="project" value="InterPro"/>
</dbReference>
<dbReference type="GO" id="GO:0031047">
    <property type="term" value="P:regulatory ncRNA-mediated gene silencing"/>
    <property type="evidence" value="ECO:0007669"/>
    <property type="project" value="UniProtKB-ARBA"/>
</dbReference>
<dbReference type="EMBL" id="CABPRJ010000986">
    <property type="protein sequence ID" value="VVC34185.1"/>
    <property type="molecule type" value="Genomic_DNA"/>
</dbReference>
<organism evidence="10 11">
    <name type="scientific">Cinara cedri</name>
    <dbReference type="NCBI Taxonomy" id="506608"/>
    <lineage>
        <taxon>Eukaryota</taxon>
        <taxon>Metazoa</taxon>
        <taxon>Ecdysozoa</taxon>
        <taxon>Arthropoda</taxon>
        <taxon>Hexapoda</taxon>
        <taxon>Insecta</taxon>
        <taxon>Pterygota</taxon>
        <taxon>Neoptera</taxon>
        <taxon>Paraneoptera</taxon>
        <taxon>Hemiptera</taxon>
        <taxon>Sternorrhyncha</taxon>
        <taxon>Aphidomorpha</taxon>
        <taxon>Aphidoidea</taxon>
        <taxon>Aphididae</taxon>
        <taxon>Lachninae</taxon>
        <taxon>Cinara</taxon>
    </lineage>
</organism>
<evidence type="ECO:0000259" key="7">
    <source>
        <dbReference type="PROSITE" id="PS51192"/>
    </source>
</evidence>
<accession>A0A5E4MTF5</accession>
<reference evidence="10 11" key="1">
    <citation type="submission" date="2019-08" db="EMBL/GenBank/DDBJ databases">
        <authorList>
            <person name="Alioto T."/>
            <person name="Alioto T."/>
            <person name="Gomez Garrido J."/>
        </authorList>
    </citation>
    <scope>NUCLEOTIDE SEQUENCE [LARGE SCALE GENOMIC DNA]</scope>
</reference>
<evidence type="ECO:0000259" key="8">
    <source>
        <dbReference type="PROSITE" id="PS51194"/>
    </source>
</evidence>
<dbReference type="SMART" id="SM00487">
    <property type="entry name" value="DEXDc"/>
    <property type="match status" value="1"/>
</dbReference>
<name>A0A5E4MTF5_9HEMI</name>
<keyword evidence="4 10" id="KW-0347">Helicase</keyword>
<dbReference type="SMART" id="SM00490">
    <property type="entry name" value="HELICc"/>
    <property type="match status" value="1"/>
</dbReference>
<dbReference type="InterPro" id="IPR014014">
    <property type="entry name" value="RNA_helicase_DEAD_Q_motif"/>
</dbReference>
<feature type="domain" description="Helicase ATP-binding" evidence="7">
    <location>
        <begin position="226"/>
        <end position="409"/>
    </location>
</feature>
<dbReference type="SUPFAM" id="SSF52540">
    <property type="entry name" value="P-loop containing nucleoside triphosphate hydrolases"/>
    <property type="match status" value="2"/>
</dbReference>
<dbReference type="Gene3D" id="3.40.50.300">
    <property type="entry name" value="P-loop containing nucleotide triphosphate hydrolases"/>
    <property type="match status" value="2"/>
</dbReference>
<dbReference type="PROSITE" id="PS51192">
    <property type="entry name" value="HELICASE_ATP_BIND_1"/>
    <property type="match status" value="1"/>
</dbReference>
<dbReference type="GO" id="GO:0003724">
    <property type="term" value="F:RNA helicase activity"/>
    <property type="evidence" value="ECO:0007669"/>
    <property type="project" value="UniProtKB-EC"/>
</dbReference>
<dbReference type="Proteomes" id="UP000325440">
    <property type="component" value="Unassembled WGS sequence"/>
</dbReference>
<gene>
    <name evidence="10" type="ORF">CINCED_3A020968</name>
</gene>
<protein>
    <recommendedName>
        <fullName evidence="1">RNA helicase</fullName>
        <ecNumber evidence="1">3.6.4.13</ecNumber>
    </recommendedName>
</protein>
<feature type="domain" description="Helicase C-terminal" evidence="8">
    <location>
        <begin position="434"/>
        <end position="583"/>
    </location>
</feature>
<evidence type="ECO:0000256" key="1">
    <source>
        <dbReference type="ARBA" id="ARBA00012552"/>
    </source>
</evidence>
<dbReference type="InterPro" id="IPR011545">
    <property type="entry name" value="DEAD/DEAH_box_helicase_dom"/>
</dbReference>
<dbReference type="OrthoDB" id="196131at2759"/>
<dbReference type="EC" id="3.6.4.13" evidence="1"/>